<reference evidence="1" key="1">
    <citation type="journal article" date="2021" name="Proc. Natl. Acad. Sci. U.S.A.">
        <title>A Catalog of Tens of Thousands of Viruses from Human Metagenomes Reveals Hidden Associations with Chronic Diseases.</title>
        <authorList>
            <person name="Tisza M.J."/>
            <person name="Buck C.B."/>
        </authorList>
    </citation>
    <scope>NUCLEOTIDE SEQUENCE</scope>
    <source>
        <strain evidence="1">CtnRj46</strain>
    </source>
</reference>
<evidence type="ECO:0000313" key="1">
    <source>
        <dbReference type="EMBL" id="DAE27167.1"/>
    </source>
</evidence>
<name>A0A8S5R6Z1_9VIRU</name>
<proteinExistence type="predicted"/>
<accession>A0A8S5R6Z1</accession>
<protein>
    <submittedName>
        <fullName evidence="1">Uncharacterized protein</fullName>
    </submittedName>
</protein>
<organism evidence="1">
    <name type="scientific">virus sp. ctnRj46</name>
    <dbReference type="NCBI Taxonomy" id="2826814"/>
    <lineage>
        <taxon>Viruses</taxon>
    </lineage>
</organism>
<sequence>MAKLLKIKLCYINLEDFRKYISVYYSTVSPTIYPNVLNYSSL</sequence>
<dbReference type="EMBL" id="BK015829">
    <property type="protein sequence ID" value="DAE27167.1"/>
    <property type="molecule type" value="Genomic_DNA"/>
</dbReference>